<dbReference type="EMBL" id="BAAAQN010000093">
    <property type="protein sequence ID" value="GAA2063796.1"/>
    <property type="molecule type" value="Genomic_DNA"/>
</dbReference>
<proteinExistence type="predicted"/>
<comment type="caution">
    <text evidence="3">The sequence shown here is derived from an EMBL/GenBank/DDBJ whole genome shotgun (WGS) entry which is preliminary data.</text>
</comment>
<feature type="coiled-coil region" evidence="1">
    <location>
        <begin position="47"/>
        <end position="74"/>
    </location>
</feature>
<feature type="compositionally biased region" description="Low complexity" evidence="2">
    <location>
        <begin position="107"/>
        <end position="130"/>
    </location>
</feature>
<organism evidence="3 4">
    <name type="scientific">Catenulispora yoronensis</name>
    <dbReference type="NCBI Taxonomy" id="450799"/>
    <lineage>
        <taxon>Bacteria</taxon>
        <taxon>Bacillati</taxon>
        <taxon>Actinomycetota</taxon>
        <taxon>Actinomycetes</taxon>
        <taxon>Catenulisporales</taxon>
        <taxon>Catenulisporaceae</taxon>
        <taxon>Catenulispora</taxon>
    </lineage>
</organism>
<feature type="region of interest" description="Disordered" evidence="2">
    <location>
        <begin position="1"/>
        <end position="22"/>
    </location>
</feature>
<evidence type="ECO:0000313" key="3">
    <source>
        <dbReference type="EMBL" id="GAA2063796.1"/>
    </source>
</evidence>
<evidence type="ECO:0008006" key="5">
    <source>
        <dbReference type="Google" id="ProtNLM"/>
    </source>
</evidence>
<name>A0ABP5H4P8_9ACTN</name>
<protein>
    <recommendedName>
        <fullName evidence="5">Integration host factor</fullName>
    </recommendedName>
</protein>
<keyword evidence="4" id="KW-1185">Reference proteome</keyword>
<keyword evidence="1" id="KW-0175">Coiled coil</keyword>
<feature type="region of interest" description="Disordered" evidence="2">
    <location>
        <begin position="105"/>
        <end position="130"/>
    </location>
</feature>
<gene>
    <name evidence="3" type="ORF">GCM10009839_89010</name>
</gene>
<evidence type="ECO:0000256" key="1">
    <source>
        <dbReference type="SAM" id="Coils"/>
    </source>
</evidence>
<evidence type="ECO:0000313" key="4">
    <source>
        <dbReference type="Proteomes" id="UP001500751"/>
    </source>
</evidence>
<dbReference type="Proteomes" id="UP001500751">
    <property type="component" value="Unassembled WGS sequence"/>
</dbReference>
<evidence type="ECO:0000256" key="2">
    <source>
        <dbReference type="SAM" id="MobiDB-lite"/>
    </source>
</evidence>
<sequence length="130" mass="13659">MTAVTSPTVARKKAREHAAKLLEADDAERRRLEGERRKRVAEAAADVAGNDAEIEQLTAKVEELRADSVRKLAAIVADGVSETKTAEMTGRDPREVRAAVRAETKVSAAAKAPAAKKAASTRTAASPAAA</sequence>
<dbReference type="RefSeq" id="WP_344671811.1">
    <property type="nucleotide sequence ID" value="NZ_BAAAQN010000093.1"/>
</dbReference>
<accession>A0ABP5H4P8</accession>
<reference evidence="4" key="1">
    <citation type="journal article" date="2019" name="Int. J. Syst. Evol. Microbiol.">
        <title>The Global Catalogue of Microorganisms (GCM) 10K type strain sequencing project: providing services to taxonomists for standard genome sequencing and annotation.</title>
        <authorList>
            <consortium name="The Broad Institute Genomics Platform"/>
            <consortium name="The Broad Institute Genome Sequencing Center for Infectious Disease"/>
            <person name="Wu L."/>
            <person name="Ma J."/>
        </authorList>
    </citation>
    <scope>NUCLEOTIDE SEQUENCE [LARGE SCALE GENOMIC DNA]</scope>
    <source>
        <strain evidence="4">JCM 16014</strain>
    </source>
</reference>